<feature type="compositionally biased region" description="Low complexity" evidence="1">
    <location>
        <begin position="40"/>
        <end position="52"/>
    </location>
</feature>
<dbReference type="EMBL" id="MCFH01000041">
    <property type="protein sequence ID" value="ORX45241.1"/>
    <property type="molecule type" value="Genomic_DNA"/>
</dbReference>
<dbReference type="InterPro" id="IPR001810">
    <property type="entry name" value="F-box_dom"/>
</dbReference>
<dbReference type="Proteomes" id="UP000193719">
    <property type="component" value="Unassembled WGS sequence"/>
</dbReference>
<dbReference type="Gene3D" id="1.20.1280.50">
    <property type="match status" value="1"/>
</dbReference>
<dbReference type="InterPro" id="IPR036047">
    <property type="entry name" value="F-box-like_dom_sf"/>
</dbReference>
<evidence type="ECO:0000259" key="3">
    <source>
        <dbReference type="PROSITE" id="PS50181"/>
    </source>
</evidence>
<evidence type="ECO:0000256" key="1">
    <source>
        <dbReference type="SAM" id="MobiDB-lite"/>
    </source>
</evidence>
<keyword evidence="5" id="KW-1185">Reference proteome</keyword>
<dbReference type="PROSITE" id="PS50181">
    <property type="entry name" value="FBOX"/>
    <property type="match status" value="1"/>
</dbReference>
<dbReference type="Pfam" id="PF12937">
    <property type="entry name" value="F-box-like"/>
    <property type="match status" value="1"/>
</dbReference>
<dbReference type="OrthoDB" id="423607at2759"/>
<feature type="domain" description="F-box" evidence="3">
    <location>
        <begin position="286"/>
        <end position="332"/>
    </location>
</feature>
<feature type="transmembrane region" description="Helical" evidence="2">
    <location>
        <begin position="330"/>
        <end position="351"/>
    </location>
</feature>
<keyword evidence="2" id="KW-1133">Transmembrane helix</keyword>
<feature type="region of interest" description="Disordered" evidence="1">
    <location>
        <begin position="36"/>
        <end position="59"/>
    </location>
</feature>
<protein>
    <recommendedName>
        <fullName evidence="3">F-box domain-containing protein</fullName>
    </recommendedName>
</protein>
<keyword evidence="2" id="KW-0472">Membrane</keyword>
<dbReference type="CDD" id="cd09917">
    <property type="entry name" value="F-box_SF"/>
    <property type="match status" value="1"/>
</dbReference>
<evidence type="ECO:0000313" key="4">
    <source>
        <dbReference type="EMBL" id="ORX45241.1"/>
    </source>
</evidence>
<name>A0A1Y1V1S3_9FUNG</name>
<gene>
    <name evidence="4" type="ORF">BCR36DRAFT_300162</name>
</gene>
<evidence type="ECO:0000256" key="2">
    <source>
        <dbReference type="SAM" id="Phobius"/>
    </source>
</evidence>
<sequence length="383" mass="43982">MKTKTKIIRVIENIHMPTVIKSLPNWINNSNSKVENCRASTSSSSSSPSMSDSSHKQEKKLKAKFGINKNKSKSNKITTIENINTPSNYNTYSDISSKYSKDYISKAFIDTFSNKLSTEKRTIVLDEILHKCSPEELHLLRVLIDKNLSEITSSININDNDYNDCYILKNNKVNVSNNMNSTTNVYNIQRNQNHNQNKLSINNSVSGTSITQIPFSSQNSNETLINDSIWSSSSQLSNLQPISSSSLYRSIQNNNNNNLYNYKNIKSFDCINLTNNVLKKSNKKVGSLFDKLADELLIIIFSYLDTQSLAYVSQVNCRWYSLLRGNLNFIYIYFLNYFDCIFFLNKFLCIYKKDNILWKNLCYTNKYSPFSSSNPLNVTFQII</sequence>
<organism evidence="4 5">
    <name type="scientific">Piromyces finnis</name>
    <dbReference type="NCBI Taxonomy" id="1754191"/>
    <lineage>
        <taxon>Eukaryota</taxon>
        <taxon>Fungi</taxon>
        <taxon>Fungi incertae sedis</taxon>
        <taxon>Chytridiomycota</taxon>
        <taxon>Chytridiomycota incertae sedis</taxon>
        <taxon>Neocallimastigomycetes</taxon>
        <taxon>Neocallimastigales</taxon>
        <taxon>Neocallimastigaceae</taxon>
        <taxon>Piromyces</taxon>
    </lineage>
</organism>
<reference evidence="4 5" key="1">
    <citation type="submission" date="2016-08" db="EMBL/GenBank/DDBJ databases">
        <title>Genomes of anaerobic fungi encode conserved fungal cellulosomes for biomass hydrolysis.</title>
        <authorList>
            <consortium name="DOE Joint Genome Institute"/>
            <person name="Haitjema C.H."/>
            <person name="Gilmore S.P."/>
            <person name="Henske J.K."/>
            <person name="Solomon K.V."/>
            <person name="De Groot R."/>
            <person name="Kuo A."/>
            <person name="Mondo S.J."/>
            <person name="Salamov A.A."/>
            <person name="Labutti K."/>
            <person name="Zhao Z."/>
            <person name="Chiniquy J."/>
            <person name="Barry K."/>
            <person name="Brewer H.M."/>
            <person name="Purvine S.O."/>
            <person name="Wright A.T."/>
            <person name="Boxma B."/>
            <person name="Van Alen T."/>
            <person name="Hackstein J.H."/>
            <person name="Baker S.E."/>
            <person name="Grigoriev I.V."/>
            <person name="O'Malley M.A."/>
        </authorList>
    </citation>
    <scope>NUCLEOTIDE SEQUENCE [LARGE SCALE GENOMIC DNA]</scope>
    <source>
        <strain evidence="5">finn</strain>
    </source>
</reference>
<keyword evidence="2" id="KW-0812">Transmembrane</keyword>
<dbReference type="AlphaFoldDB" id="A0A1Y1V1S3"/>
<dbReference type="SUPFAM" id="SSF81383">
    <property type="entry name" value="F-box domain"/>
    <property type="match status" value="1"/>
</dbReference>
<proteinExistence type="predicted"/>
<accession>A0A1Y1V1S3</accession>
<reference evidence="4 5" key="2">
    <citation type="submission" date="2016-08" db="EMBL/GenBank/DDBJ databases">
        <title>Pervasive Adenine N6-methylation of Active Genes in Fungi.</title>
        <authorList>
            <consortium name="DOE Joint Genome Institute"/>
            <person name="Mondo S.J."/>
            <person name="Dannebaum R.O."/>
            <person name="Kuo R.C."/>
            <person name="Labutti K."/>
            <person name="Haridas S."/>
            <person name="Kuo A."/>
            <person name="Salamov A."/>
            <person name="Ahrendt S.R."/>
            <person name="Lipzen A."/>
            <person name="Sullivan W."/>
            <person name="Andreopoulos W.B."/>
            <person name="Clum A."/>
            <person name="Lindquist E."/>
            <person name="Daum C."/>
            <person name="Ramamoorthy G.K."/>
            <person name="Gryganskyi A."/>
            <person name="Culley D."/>
            <person name="Magnuson J.K."/>
            <person name="James T.Y."/>
            <person name="O'Malley M.A."/>
            <person name="Stajich J.E."/>
            <person name="Spatafora J.W."/>
            <person name="Visel A."/>
            <person name="Grigoriev I.V."/>
        </authorList>
    </citation>
    <scope>NUCLEOTIDE SEQUENCE [LARGE SCALE GENOMIC DNA]</scope>
    <source>
        <strain evidence="5">finn</strain>
    </source>
</reference>
<comment type="caution">
    <text evidence="4">The sequence shown here is derived from an EMBL/GenBank/DDBJ whole genome shotgun (WGS) entry which is preliminary data.</text>
</comment>
<evidence type="ECO:0000313" key="5">
    <source>
        <dbReference type="Proteomes" id="UP000193719"/>
    </source>
</evidence>